<dbReference type="GO" id="GO:0098852">
    <property type="term" value="C:lytic vacuole membrane"/>
    <property type="evidence" value="ECO:0007669"/>
    <property type="project" value="UniProtKB-ARBA"/>
</dbReference>
<evidence type="ECO:0000256" key="6">
    <source>
        <dbReference type="SAM" id="Phobius"/>
    </source>
</evidence>
<feature type="transmembrane region" description="Helical" evidence="6">
    <location>
        <begin position="33"/>
        <end position="50"/>
    </location>
</feature>
<dbReference type="Pfam" id="PF04193">
    <property type="entry name" value="PQ-loop"/>
    <property type="match status" value="2"/>
</dbReference>
<dbReference type="AlphaFoldDB" id="A0A9N7NQJ8"/>
<evidence type="ECO:0000313" key="8">
    <source>
        <dbReference type="Proteomes" id="UP001153555"/>
    </source>
</evidence>
<dbReference type="EMBL" id="CACSLK010034050">
    <property type="protein sequence ID" value="CAA0840884.1"/>
    <property type="molecule type" value="Genomic_DNA"/>
</dbReference>
<evidence type="ECO:0000256" key="1">
    <source>
        <dbReference type="ARBA" id="ARBA00004141"/>
    </source>
</evidence>
<gene>
    <name evidence="7" type="ORF">SHERM_06919</name>
</gene>
<name>A0A9N7NQJ8_STRHE</name>
<feature type="transmembrane region" description="Helical" evidence="6">
    <location>
        <begin position="328"/>
        <end position="350"/>
    </location>
</feature>
<proteinExistence type="predicted"/>
<feature type="transmembrane region" description="Helical" evidence="6">
    <location>
        <begin position="297"/>
        <end position="316"/>
    </location>
</feature>
<dbReference type="PANTHER" id="PTHR16201">
    <property type="entry name" value="SEVEN TRANSMEMBRANE PROTEIN 1-RELATED"/>
    <property type="match status" value="1"/>
</dbReference>
<keyword evidence="8" id="KW-1185">Reference proteome</keyword>
<evidence type="ECO:0000256" key="5">
    <source>
        <dbReference type="SAM" id="MobiDB-lite"/>
    </source>
</evidence>
<evidence type="ECO:0000256" key="4">
    <source>
        <dbReference type="ARBA" id="ARBA00023136"/>
    </source>
</evidence>
<feature type="compositionally biased region" description="Polar residues" evidence="5">
    <location>
        <begin position="212"/>
        <end position="222"/>
    </location>
</feature>
<dbReference type="Proteomes" id="UP001153555">
    <property type="component" value="Unassembled WGS sequence"/>
</dbReference>
<feature type="region of interest" description="Disordered" evidence="5">
    <location>
        <begin position="126"/>
        <end position="154"/>
    </location>
</feature>
<sequence length="370" mass="41503">MNSLSYCVKEKRRCIGWAQRYFGDCLCNLKDELSFGFGLISLVCWGLAEIPQIVTNFRAKSGHGISLAFLLTWVVGDIFNLVGCLLEPATLPTQLYTAVLYTATTVILVLQSIYYDYYKRLRHGQQKDSNYQEDDIKKPLRPSQPNDSAIPIPNGTRRTEAYYYTSARSLAGSMTPPIRSYLWPIKSGPSALGLENDSSSDDEVNPSPSPSPNTILATQTASRPKPISRSAGYGAFFATSMNLPRESNALVYIGLTGRKLLQEQGTETVYGQLLGWMMATVYMGGRLPQIWLNGLNPFMFIFALVANATYVASILVRSIAWDKIRANMPWLLDAVGCVILDLFIILQYVYYRYFHKENRGIKEGRACNKR</sequence>
<keyword evidence="2 6" id="KW-0812">Transmembrane</keyword>
<dbReference type="InterPro" id="IPR051415">
    <property type="entry name" value="LAAT-1"/>
</dbReference>
<dbReference type="InterPro" id="IPR006603">
    <property type="entry name" value="PQ-loop_rpt"/>
</dbReference>
<accession>A0A9N7NQJ8</accession>
<evidence type="ECO:0000256" key="3">
    <source>
        <dbReference type="ARBA" id="ARBA00022989"/>
    </source>
</evidence>
<comment type="caution">
    <text evidence="7">The sequence shown here is derived from an EMBL/GenBank/DDBJ whole genome shotgun (WGS) entry which is preliminary data.</text>
</comment>
<keyword evidence="3 6" id="KW-1133">Transmembrane helix</keyword>
<dbReference type="OrthoDB" id="8048523at2759"/>
<feature type="transmembrane region" description="Helical" evidence="6">
    <location>
        <begin position="95"/>
        <end position="117"/>
    </location>
</feature>
<feature type="region of interest" description="Disordered" evidence="5">
    <location>
        <begin position="193"/>
        <end position="226"/>
    </location>
</feature>
<keyword evidence="4 6" id="KW-0472">Membrane</keyword>
<feature type="transmembrane region" description="Helical" evidence="6">
    <location>
        <begin position="62"/>
        <end position="83"/>
    </location>
</feature>
<reference evidence="7" key="1">
    <citation type="submission" date="2019-12" db="EMBL/GenBank/DDBJ databases">
        <authorList>
            <person name="Scholes J."/>
        </authorList>
    </citation>
    <scope>NUCLEOTIDE SEQUENCE</scope>
</reference>
<dbReference type="SMART" id="SM00679">
    <property type="entry name" value="CTNS"/>
    <property type="match status" value="2"/>
</dbReference>
<dbReference type="GO" id="GO:0015174">
    <property type="term" value="F:basic amino acid transmembrane transporter activity"/>
    <property type="evidence" value="ECO:0007669"/>
    <property type="project" value="UniProtKB-ARBA"/>
</dbReference>
<organism evidence="7 8">
    <name type="scientific">Striga hermonthica</name>
    <name type="common">Purple witchweed</name>
    <name type="synonym">Buchnera hermonthica</name>
    <dbReference type="NCBI Taxonomy" id="68872"/>
    <lineage>
        <taxon>Eukaryota</taxon>
        <taxon>Viridiplantae</taxon>
        <taxon>Streptophyta</taxon>
        <taxon>Embryophyta</taxon>
        <taxon>Tracheophyta</taxon>
        <taxon>Spermatophyta</taxon>
        <taxon>Magnoliopsida</taxon>
        <taxon>eudicotyledons</taxon>
        <taxon>Gunneridae</taxon>
        <taxon>Pentapetalae</taxon>
        <taxon>asterids</taxon>
        <taxon>lamiids</taxon>
        <taxon>Lamiales</taxon>
        <taxon>Orobanchaceae</taxon>
        <taxon>Buchnereae</taxon>
        <taxon>Striga</taxon>
    </lineage>
</organism>
<dbReference type="Gene3D" id="1.20.1280.290">
    <property type="match status" value="2"/>
</dbReference>
<evidence type="ECO:0000313" key="7">
    <source>
        <dbReference type="EMBL" id="CAA0840884.1"/>
    </source>
</evidence>
<dbReference type="FunFam" id="1.20.1280.290:FF:000009">
    <property type="entry name" value="PQ loop repeat family protein"/>
    <property type="match status" value="1"/>
</dbReference>
<comment type="subcellular location">
    <subcellularLocation>
        <location evidence="1">Membrane</location>
        <topology evidence="1">Multi-pass membrane protein</topology>
    </subcellularLocation>
</comment>
<dbReference type="PANTHER" id="PTHR16201:SF45">
    <property type="entry name" value="PQ-LOOP REPEAT FAMILY PROTEIN _ TRANSMEMBRANE FAMILY PROTEIN"/>
    <property type="match status" value="1"/>
</dbReference>
<dbReference type="FunFam" id="1.20.1280.290:FF:000012">
    <property type="entry name" value="Vacuolar membrane PQ loop repeat protein"/>
    <property type="match status" value="1"/>
</dbReference>
<protein>
    <submittedName>
        <fullName evidence="7">PQ-loop repeat family protein / transmembrane family protein</fullName>
    </submittedName>
</protein>
<evidence type="ECO:0000256" key="2">
    <source>
        <dbReference type="ARBA" id="ARBA00022692"/>
    </source>
</evidence>